<dbReference type="Gene3D" id="3.60.15.10">
    <property type="entry name" value="Ribonuclease Z/Hydroxyacylglutathione hydrolase-like"/>
    <property type="match status" value="1"/>
</dbReference>
<evidence type="ECO:0000256" key="3">
    <source>
        <dbReference type="ARBA" id="ARBA00022801"/>
    </source>
</evidence>
<dbReference type="EC" id="3.1.2.6" evidence="6 7"/>
<keyword evidence="2" id="KW-0479">Metal-binding</keyword>
<reference evidence="7 10" key="5">
    <citation type="submission" date="2020-02" db="EMBL/GenBank/DDBJ databases">
        <title>Newly sequenced genome of strain CSTR1 showed variability in Candidatus Kuenenia stuttgartiensis genomes.</title>
        <authorList>
            <person name="Ding C."/>
            <person name="Adrian L."/>
        </authorList>
    </citation>
    <scope>NUCLEOTIDE SEQUENCE [LARGE SCALE GENOMIC DNA]</scope>
    <source>
        <strain evidence="7 10">CSTR1</strain>
    </source>
</reference>
<reference evidence="9" key="4">
    <citation type="submission" date="2017-10" db="EMBL/GenBank/DDBJ databases">
        <authorList>
            <person name="Frank J."/>
        </authorList>
    </citation>
    <scope>NUCLEOTIDE SEQUENCE [LARGE SCALE GENOMIC DNA]</scope>
</reference>
<dbReference type="KEGG" id="kst:KSMBR1_1505"/>
<keyword evidence="3 6" id="KW-0378">Hydrolase</keyword>
<evidence type="ECO:0000313" key="10">
    <source>
        <dbReference type="Proteomes" id="UP000501926"/>
    </source>
</evidence>
<protein>
    <submittedName>
        <fullName evidence="7">Putative hydroxyacylglutathione hydrolase</fullName>
        <ecNumber evidence="6 7">3.1.2.6</ecNumber>
    </submittedName>
    <submittedName>
        <fullName evidence="6">Similar to hydroxyacylglutathione hydrolase</fullName>
    </submittedName>
</protein>
<dbReference type="Pfam" id="PF00753">
    <property type="entry name" value="Lactamase_B"/>
    <property type="match status" value="1"/>
</dbReference>
<reference evidence="6" key="1">
    <citation type="journal article" date="2006" name="Nature">
        <title>Deciphering the evolution and metabolism of an anammox bacterium from a community genome.</title>
        <authorList>
            <person name="Strous M."/>
            <person name="Pelletier E."/>
            <person name="Mangenot S."/>
            <person name="Rattei T."/>
            <person name="Lehner A."/>
            <person name="Taylor M.W."/>
            <person name="Horn M."/>
            <person name="Daims H."/>
            <person name="Bartol-Mavel D."/>
            <person name="Wincker P."/>
            <person name="Barbe V."/>
            <person name="Fonknechten N."/>
            <person name="Vallenet D."/>
            <person name="Segurens B."/>
            <person name="Schenowitz-Truong C."/>
            <person name="Medigue C."/>
            <person name="Collingro A."/>
            <person name="Snel B."/>
            <person name="Dutilh B.E."/>
            <person name="OpDenCamp H.J.M."/>
            <person name="vanDerDrift C."/>
            <person name="Cirpus I."/>
            <person name="vanDePas-Schoonen K.T."/>
            <person name="Harhangi H.R."/>
            <person name="vanNiftrik L."/>
            <person name="Schmid M."/>
            <person name="Keltjens J."/>
            <person name="vanDeVossenberg J."/>
            <person name="Kartal B."/>
            <person name="Meier H."/>
            <person name="Frishman D."/>
            <person name="Huynen M.A."/>
            <person name="Mewes H."/>
            <person name="Weissenbach J."/>
            <person name="Jetten M.S.M."/>
            <person name="Wagner M."/>
            <person name="LePaslier D."/>
        </authorList>
    </citation>
    <scope>NUCLEOTIDE SEQUENCE</scope>
</reference>
<keyword evidence="9" id="KW-1185">Reference proteome</keyword>
<dbReference type="PANTHER" id="PTHR46233">
    <property type="entry name" value="HYDROXYACYLGLUTATHIONE HYDROLASE GLOC"/>
    <property type="match status" value="1"/>
</dbReference>
<evidence type="ECO:0000313" key="6">
    <source>
        <dbReference type="EMBL" id="CAJ72494.1"/>
    </source>
</evidence>
<dbReference type="AlphaFoldDB" id="Q1PZI5"/>
<dbReference type="Proteomes" id="UP000501926">
    <property type="component" value="Chromosome"/>
</dbReference>
<sequence>MIIRKITVGPLQVCTYIVYDVSAEALIVDPGADPEKIIAFINALKLLPKHVVITHGHGDHIGANASLKEAFPELQICVHEKDHDMLPYPAKNLSILAAFYGGATVRSPYADRTLKEGDTISAGKCIFEVIHTPGHTPGGICLYRKDPEKGQPPVLFSGDSLFKNGIGRTDFPGCSQETLIQSIKNKLLVLDEKTIIYPGHGPSTTLAEEKQHNPFLQ</sequence>
<dbReference type="GO" id="GO:0046872">
    <property type="term" value="F:metal ion binding"/>
    <property type="evidence" value="ECO:0007669"/>
    <property type="project" value="UniProtKB-KW"/>
</dbReference>
<evidence type="ECO:0000256" key="2">
    <source>
        <dbReference type="ARBA" id="ARBA00022723"/>
    </source>
</evidence>
<evidence type="ECO:0000313" key="9">
    <source>
        <dbReference type="Proteomes" id="UP000221734"/>
    </source>
</evidence>
<dbReference type="EMBL" id="CP049055">
    <property type="protein sequence ID" value="QII10129.1"/>
    <property type="molecule type" value="Genomic_DNA"/>
</dbReference>
<keyword evidence="4" id="KW-0862">Zinc</keyword>
<dbReference type="OrthoDB" id="9802248at2"/>
<dbReference type="InterPro" id="IPR001279">
    <property type="entry name" value="Metallo-B-lactamas"/>
</dbReference>
<dbReference type="EMBL" id="LT934425">
    <property type="protein sequence ID" value="SOH04004.1"/>
    <property type="molecule type" value="Genomic_DNA"/>
</dbReference>
<dbReference type="GO" id="GO:0004416">
    <property type="term" value="F:hydroxyacylglutathione hydrolase activity"/>
    <property type="evidence" value="ECO:0007669"/>
    <property type="project" value="UniProtKB-EC"/>
</dbReference>
<reference evidence="6" key="2">
    <citation type="submission" date="2006-01" db="EMBL/GenBank/DDBJ databases">
        <authorList>
            <person name="Genoscope"/>
        </authorList>
    </citation>
    <scope>NUCLEOTIDE SEQUENCE</scope>
</reference>
<dbReference type="PANTHER" id="PTHR46233:SF3">
    <property type="entry name" value="HYDROXYACYLGLUTATHIONE HYDROLASE GLOC"/>
    <property type="match status" value="1"/>
</dbReference>
<gene>
    <name evidence="6" type="primary">gloB</name>
    <name evidence="7" type="ORF">KsCSTR_07500</name>
    <name evidence="8" type="ORF">KSMBR1_1505</name>
    <name evidence="6" type="ORF">kustd1749</name>
</gene>
<evidence type="ECO:0000313" key="8">
    <source>
        <dbReference type="EMBL" id="SOH04004.1"/>
    </source>
</evidence>
<feature type="domain" description="Metallo-beta-lactamase" evidence="5">
    <location>
        <begin position="12"/>
        <end position="200"/>
    </location>
</feature>
<accession>Q1PZI5</accession>
<evidence type="ECO:0000256" key="1">
    <source>
        <dbReference type="ARBA" id="ARBA00001947"/>
    </source>
</evidence>
<proteinExistence type="predicted"/>
<evidence type="ECO:0000256" key="4">
    <source>
        <dbReference type="ARBA" id="ARBA00022833"/>
    </source>
</evidence>
<evidence type="ECO:0000259" key="5">
    <source>
        <dbReference type="SMART" id="SM00849"/>
    </source>
</evidence>
<dbReference type="EMBL" id="CT573072">
    <property type="protein sequence ID" value="CAJ72494.1"/>
    <property type="molecule type" value="Genomic_DNA"/>
</dbReference>
<dbReference type="RefSeq" id="WP_099324753.1">
    <property type="nucleotide sequence ID" value="NZ_CP049055.1"/>
</dbReference>
<evidence type="ECO:0000313" key="7">
    <source>
        <dbReference type="EMBL" id="QII10129.1"/>
    </source>
</evidence>
<name>Q1PZI5_KUEST</name>
<dbReference type="InterPro" id="IPR051453">
    <property type="entry name" value="MBL_Glyoxalase_II"/>
</dbReference>
<comment type="cofactor">
    <cofactor evidence="1">
        <name>Zn(2+)</name>
        <dbReference type="ChEBI" id="CHEBI:29105"/>
    </cofactor>
</comment>
<dbReference type="CDD" id="cd06262">
    <property type="entry name" value="metallo-hydrolase-like_MBL-fold"/>
    <property type="match status" value="1"/>
</dbReference>
<dbReference type="Proteomes" id="UP000221734">
    <property type="component" value="Chromosome Kuenenia_stuttgartiensis_MBR1"/>
</dbReference>
<dbReference type="SMART" id="SM00849">
    <property type="entry name" value="Lactamase_B"/>
    <property type="match status" value="1"/>
</dbReference>
<reference evidence="8" key="3">
    <citation type="submission" date="2017-10" db="EMBL/GenBank/DDBJ databases">
        <authorList>
            <person name="Banno H."/>
            <person name="Chua N.-H."/>
        </authorList>
    </citation>
    <scope>NUCLEOTIDE SEQUENCE [LARGE SCALE GENOMIC DNA]</scope>
    <source>
        <strain evidence="8">Kuenenia_mbr1_ru-nijmegen</strain>
    </source>
</reference>
<dbReference type="InterPro" id="IPR036866">
    <property type="entry name" value="RibonucZ/Hydroxyglut_hydro"/>
</dbReference>
<organism evidence="6">
    <name type="scientific">Kuenenia stuttgartiensis</name>
    <dbReference type="NCBI Taxonomy" id="174633"/>
    <lineage>
        <taxon>Bacteria</taxon>
        <taxon>Pseudomonadati</taxon>
        <taxon>Planctomycetota</taxon>
        <taxon>Candidatus Brocadiia</taxon>
        <taxon>Candidatus Brocadiales</taxon>
        <taxon>Candidatus Brocadiaceae</taxon>
        <taxon>Candidatus Kuenenia</taxon>
    </lineage>
</organism>
<dbReference type="SUPFAM" id="SSF56281">
    <property type="entry name" value="Metallo-hydrolase/oxidoreductase"/>
    <property type="match status" value="1"/>
</dbReference>